<dbReference type="SUPFAM" id="SSF53756">
    <property type="entry name" value="UDP-Glycosyltransferase/glycogen phosphorylase"/>
    <property type="match status" value="1"/>
</dbReference>
<evidence type="ECO:0008006" key="3">
    <source>
        <dbReference type="Google" id="ProtNLM"/>
    </source>
</evidence>
<proteinExistence type="predicted"/>
<evidence type="ECO:0000313" key="2">
    <source>
        <dbReference type="Proteomes" id="UP000605568"/>
    </source>
</evidence>
<dbReference type="RefSeq" id="WP_229905074.1">
    <property type="nucleotide sequence ID" value="NZ_BNAR01000008.1"/>
</dbReference>
<name>A0ABQ3MIH2_9PSEU</name>
<reference evidence="2" key="1">
    <citation type="journal article" date="2019" name="Int. J. Syst. Evol. Microbiol.">
        <title>The Global Catalogue of Microorganisms (GCM) 10K type strain sequencing project: providing services to taxonomists for standard genome sequencing and annotation.</title>
        <authorList>
            <consortium name="The Broad Institute Genomics Platform"/>
            <consortium name="The Broad Institute Genome Sequencing Center for Infectious Disease"/>
            <person name="Wu L."/>
            <person name="Ma J."/>
        </authorList>
    </citation>
    <scope>NUCLEOTIDE SEQUENCE [LARGE SCALE GENOMIC DNA]</scope>
    <source>
        <strain evidence="2">CGMCC 4.7367</strain>
    </source>
</reference>
<protein>
    <recommendedName>
        <fullName evidence="3">UDP-N-acetylglucosamine:LPS N-acetylglucosamine transferase</fullName>
    </recommendedName>
</protein>
<dbReference type="EMBL" id="BNAR01000008">
    <property type="protein sequence ID" value="GHH48016.1"/>
    <property type="molecule type" value="Genomic_DNA"/>
</dbReference>
<organism evidence="1 2">
    <name type="scientific">Lentzea cavernae</name>
    <dbReference type="NCBI Taxonomy" id="2020703"/>
    <lineage>
        <taxon>Bacteria</taxon>
        <taxon>Bacillati</taxon>
        <taxon>Actinomycetota</taxon>
        <taxon>Actinomycetes</taxon>
        <taxon>Pseudonocardiales</taxon>
        <taxon>Pseudonocardiaceae</taxon>
        <taxon>Lentzea</taxon>
    </lineage>
</organism>
<evidence type="ECO:0000313" key="1">
    <source>
        <dbReference type="EMBL" id="GHH48016.1"/>
    </source>
</evidence>
<keyword evidence="2" id="KW-1185">Reference proteome</keyword>
<sequence length="397" mass="42792">MGASEWLDVPVGIDAHRWVTRRDCRTVLAVVHTVTSGERVLEAVELLENDHRVQVVFTRAPDVFGNGVEDLLRATGGVVLPWEQAVREEFDLALAASFGSLHQVHAPVVVMPHGAGYAKGHRSATGRLHPYGLDSQRLLHNGRPTARVVVLSHENQLDVLREQCPEALGVAEVIGDLCYDRLVASLPARAAYREALGVAPEQELVVVTSTWGTGSLFGMHLDLVARLLDELPADRFQLAALAHPGVWFSHGPRQVRAWLADCVDAGLRLFTPELDWRAALVAADHVVGDHGSTTAYAAAIGKPVLLVESPARLAIAGNAPQARLRELAPTLRTDLPLAGQLTGRFDITGELAGTVTSRPGRAAGSLRQSCYRLLGLTEPGAHRALTAVPVPQNWCRS</sequence>
<gene>
    <name evidence="1" type="ORF">GCM10017774_53270</name>
</gene>
<comment type="caution">
    <text evidence="1">The sequence shown here is derived from an EMBL/GenBank/DDBJ whole genome shotgun (WGS) entry which is preliminary data.</text>
</comment>
<accession>A0ABQ3MIH2</accession>
<dbReference type="Proteomes" id="UP000605568">
    <property type="component" value="Unassembled WGS sequence"/>
</dbReference>